<feature type="non-terminal residue" evidence="1">
    <location>
        <position position="230"/>
    </location>
</feature>
<name>A0A7J6UKC1_PEROL</name>
<dbReference type="Proteomes" id="UP000553632">
    <property type="component" value="Unassembled WGS sequence"/>
</dbReference>
<dbReference type="OMA" id="EVECPIR"/>
<protein>
    <recommendedName>
        <fullName evidence="3">AMP-dependent synthetase/ligase domain-containing protein</fullName>
    </recommendedName>
</protein>
<dbReference type="EMBL" id="JABANO010002425">
    <property type="protein sequence ID" value="KAF4757637.1"/>
    <property type="molecule type" value="Genomic_DNA"/>
</dbReference>
<comment type="caution">
    <text evidence="1">The sequence shown here is derived from an EMBL/GenBank/DDBJ whole genome shotgun (WGS) entry which is preliminary data.</text>
</comment>
<evidence type="ECO:0008006" key="3">
    <source>
        <dbReference type="Google" id="ProtNLM"/>
    </source>
</evidence>
<keyword evidence="2" id="KW-1185">Reference proteome</keyword>
<dbReference type="InterPro" id="IPR042099">
    <property type="entry name" value="ANL_N_sf"/>
</dbReference>
<proteinExistence type="predicted"/>
<sequence length="230" mass="25744">MWNRAWGPYALATLKKLEVECPIRKNADCYTEISEEDVLNPQRALSKVHEVLSTHPLVAVPWPVLVERSWKLQPKKVALTCGDQKVTYEEFVAYAGIVQRMAMRTMGSGTHVLVTFSDTPSSRLTWAVVMYALAASGVPFSLMDRRTLSKTPARERVLERWEPKAWICCDPEAHTVPVGGMVRIPFRTDVVLDLAGKQVVVDGVRSPVQFPVEAPHILATAKSPCFVDWT</sequence>
<evidence type="ECO:0000313" key="2">
    <source>
        <dbReference type="Proteomes" id="UP000553632"/>
    </source>
</evidence>
<organism evidence="1 2">
    <name type="scientific">Perkinsus olseni</name>
    <name type="common">Perkinsus atlanticus</name>
    <dbReference type="NCBI Taxonomy" id="32597"/>
    <lineage>
        <taxon>Eukaryota</taxon>
        <taxon>Sar</taxon>
        <taxon>Alveolata</taxon>
        <taxon>Perkinsozoa</taxon>
        <taxon>Perkinsea</taxon>
        <taxon>Perkinsida</taxon>
        <taxon>Perkinsidae</taxon>
        <taxon>Perkinsus</taxon>
    </lineage>
</organism>
<dbReference type="Gene3D" id="3.40.50.12780">
    <property type="entry name" value="N-terminal domain of ligase-like"/>
    <property type="match status" value="1"/>
</dbReference>
<dbReference type="AlphaFoldDB" id="A0A7J6UKC1"/>
<accession>A0A7J6UKC1</accession>
<reference evidence="1 2" key="1">
    <citation type="submission" date="2020-04" db="EMBL/GenBank/DDBJ databases">
        <title>Perkinsus olseni comparative genomics.</title>
        <authorList>
            <person name="Bogema D.R."/>
        </authorList>
    </citation>
    <scope>NUCLEOTIDE SEQUENCE [LARGE SCALE GENOMIC DNA]</scope>
    <source>
        <strain evidence="1 2">ATCC PRA-207</strain>
    </source>
</reference>
<dbReference type="SUPFAM" id="SSF56801">
    <property type="entry name" value="Acetyl-CoA synthetase-like"/>
    <property type="match status" value="1"/>
</dbReference>
<evidence type="ECO:0000313" key="1">
    <source>
        <dbReference type="EMBL" id="KAF4757637.1"/>
    </source>
</evidence>
<gene>
    <name evidence="1" type="ORF">FOZ63_017491</name>
</gene>